<proteinExistence type="predicted"/>
<feature type="region of interest" description="Disordered" evidence="1">
    <location>
        <begin position="70"/>
        <end position="104"/>
    </location>
</feature>
<evidence type="ECO:0000256" key="1">
    <source>
        <dbReference type="SAM" id="MobiDB-lite"/>
    </source>
</evidence>
<reference evidence="2" key="1">
    <citation type="submission" date="2022-03" db="EMBL/GenBank/DDBJ databases">
        <title>Genomic analyses of argali, domestic sheep and their hybrids provide insights into chromosomal evolution, heterosis and genetic basis of agronomic traits.</title>
        <authorList>
            <person name="Li M."/>
        </authorList>
    </citation>
    <scope>NUCLEOTIDE SEQUENCE</scope>
    <source>
        <strain evidence="2">CAU-MHL-2022a</strain>
        <tissue evidence="2">Skin</tissue>
    </source>
</reference>
<dbReference type="EMBL" id="JAKZEL010000013">
    <property type="protein sequence ID" value="KAI4538033.1"/>
    <property type="molecule type" value="Genomic_DNA"/>
</dbReference>
<dbReference type="AlphaFoldDB" id="A0AAD4Y859"/>
<organism evidence="2 3">
    <name type="scientific">Ovis ammon polii</name>
    <dbReference type="NCBI Taxonomy" id="230172"/>
    <lineage>
        <taxon>Eukaryota</taxon>
        <taxon>Metazoa</taxon>
        <taxon>Chordata</taxon>
        <taxon>Craniata</taxon>
        <taxon>Vertebrata</taxon>
        <taxon>Euteleostomi</taxon>
        <taxon>Mammalia</taxon>
        <taxon>Eutheria</taxon>
        <taxon>Laurasiatheria</taxon>
        <taxon>Artiodactyla</taxon>
        <taxon>Ruminantia</taxon>
        <taxon>Pecora</taxon>
        <taxon>Bovidae</taxon>
        <taxon>Caprinae</taxon>
        <taxon>Ovis</taxon>
    </lineage>
</organism>
<evidence type="ECO:0000313" key="2">
    <source>
        <dbReference type="EMBL" id="KAI4538033.1"/>
    </source>
</evidence>
<accession>A0AAD4Y859</accession>
<sequence>MTSFMGPRQDKLATVVHGSFQKAQKSPDKLSNKMSNCLCFSYEEAVTAQQIKQRKRKQKEKQLLITTLLTKASATVEPQPSMPEDPEPSNSTDPDANTPDPLHSINIYQGNPVLPVQMILLTFCETVQVSLMSHHVPRAHTL</sequence>
<comment type="caution">
    <text evidence="2">The sequence shown here is derived from an EMBL/GenBank/DDBJ whole genome shotgun (WGS) entry which is preliminary data.</text>
</comment>
<name>A0AAD4Y859_OVIAM</name>
<gene>
    <name evidence="2" type="ORF">MG293_011436</name>
</gene>
<dbReference type="Proteomes" id="UP001214576">
    <property type="component" value="Unassembled WGS sequence"/>
</dbReference>
<protein>
    <submittedName>
        <fullName evidence="2">Uncharacterized protein</fullName>
    </submittedName>
</protein>
<evidence type="ECO:0000313" key="3">
    <source>
        <dbReference type="Proteomes" id="UP001214576"/>
    </source>
</evidence>
<keyword evidence="3" id="KW-1185">Reference proteome</keyword>